<name>A0ACC1AG85_9ROSI</name>
<keyword evidence="2" id="KW-1185">Reference proteome</keyword>
<reference evidence="2" key="1">
    <citation type="journal article" date="2023" name="G3 (Bethesda)">
        <title>Genome assembly and association tests identify interacting loci associated with vigor, precocity, and sex in interspecific pistachio rootstocks.</title>
        <authorList>
            <person name="Palmer W."/>
            <person name="Jacygrad E."/>
            <person name="Sagayaradj S."/>
            <person name="Cavanaugh K."/>
            <person name="Han R."/>
            <person name="Bertier L."/>
            <person name="Beede B."/>
            <person name="Kafkas S."/>
            <person name="Golino D."/>
            <person name="Preece J."/>
            <person name="Michelmore R."/>
        </authorList>
    </citation>
    <scope>NUCLEOTIDE SEQUENCE [LARGE SCALE GENOMIC DNA]</scope>
</reference>
<dbReference type="Proteomes" id="UP001164250">
    <property type="component" value="Chromosome 11"/>
</dbReference>
<evidence type="ECO:0000313" key="1">
    <source>
        <dbReference type="EMBL" id="KAJ0084766.1"/>
    </source>
</evidence>
<accession>A0ACC1AG85</accession>
<organism evidence="1 2">
    <name type="scientific">Pistacia atlantica</name>
    <dbReference type="NCBI Taxonomy" id="434234"/>
    <lineage>
        <taxon>Eukaryota</taxon>
        <taxon>Viridiplantae</taxon>
        <taxon>Streptophyta</taxon>
        <taxon>Embryophyta</taxon>
        <taxon>Tracheophyta</taxon>
        <taxon>Spermatophyta</taxon>
        <taxon>Magnoliopsida</taxon>
        <taxon>eudicotyledons</taxon>
        <taxon>Gunneridae</taxon>
        <taxon>Pentapetalae</taxon>
        <taxon>rosids</taxon>
        <taxon>malvids</taxon>
        <taxon>Sapindales</taxon>
        <taxon>Anacardiaceae</taxon>
        <taxon>Pistacia</taxon>
    </lineage>
</organism>
<comment type="caution">
    <text evidence="1">The sequence shown here is derived from an EMBL/GenBank/DDBJ whole genome shotgun (WGS) entry which is preliminary data.</text>
</comment>
<sequence>MFVMHNIYLATSKCISLFNGCALLKNDSKLDLVFGAVEVEDFVVVVVVAEEKVEVNLTNNKGCPVSNEATGVVFNAIIAKSLVIRKRIVDSGYSNHMIGIKSMFKELDETRKMQVKLGNGTEIQVEGKGTVAIKTSHGKVKLLHNVQFVLDLGYNLLSVGQLMAGGY</sequence>
<protein>
    <submittedName>
        <fullName evidence="1">Uncharacterized protein</fullName>
    </submittedName>
</protein>
<dbReference type="EMBL" id="CM047907">
    <property type="protein sequence ID" value="KAJ0084766.1"/>
    <property type="molecule type" value="Genomic_DNA"/>
</dbReference>
<proteinExistence type="predicted"/>
<evidence type="ECO:0000313" key="2">
    <source>
        <dbReference type="Proteomes" id="UP001164250"/>
    </source>
</evidence>
<gene>
    <name evidence="1" type="ORF">Patl1_29610</name>
</gene>